<sequence>MMGDFNVSFNSRVTILHLEESEHSFYDLHKVGNGTDLIVSHIGTGEVWDRSFLDLRPARDSLQKITMPTALVCRFPDQFIFTDELYDIHLDILPRLHYSLLVNLIDQLNVTIDLRFVYDYGWMNESTGLFDGYMGLFQDGQIEIGTSGVIMREDRYQVIDYTVQIYPLESVTIFRQPSLASVSNIFTLPFATSVWLSILGFCLMAAVFFYQQLFAGRRYDFEHGYPHAVSPIGVGFLILGIMCQQGVSETPTSLSSRCTLLMTLIASLLCYTTYSAHIVALLQSPSHVIQNAEDLLQSPLSMGVGNATNFNRIYLQESNETFIKALYDIKIKPQGEDAYRAPAEGIAKVRTELYAFQLITHFAYRRISDTYTEGEKCALHELHILPFPILAIPVKKYSPYKEIVGEKVLWQRETGVTSRIGNLWIPPKPNCDAKVGAEFASVKLSEFLFPLKLIGTGFLLAIFIFLLELIYHQHFDGSLERNTLSQENLIRIHGDQQDSNLKGFSFGRKRAWAS</sequence>
<dbReference type="Gene3D" id="3.40.190.10">
    <property type="entry name" value="Periplasmic binding protein-like II"/>
    <property type="match status" value="1"/>
</dbReference>
<proteinExistence type="inferred from homology"/>
<keyword evidence="7" id="KW-0675">Receptor</keyword>
<feature type="transmembrane region" description="Helical" evidence="9">
    <location>
        <begin position="228"/>
        <end position="247"/>
    </location>
</feature>
<evidence type="ECO:0000256" key="6">
    <source>
        <dbReference type="ARBA" id="ARBA00023136"/>
    </source>
</evidence>
<dbReference type="SUPFAM" id="SSF53850">
    <property type="entry name" value="Periplasmic binding protein-like II"/>
    <property type="match status" value="1"/>
</dbReference>
<evidence type="ECO:0000256" key="5">
    <source>
        <dbReference type="ARBA" id="ARBA00022989"/>
    </source>
</evidence>
<keyword evidence="3" id="KW-1003">Cell membrane</keyword>
<dbReference type="Proteomes" id="UP001152759">
    <property type="component" value="Chromosome 5"/>
</dbReference>
<dbReference type="PANTHER" id="PTHR42643">
    <property type="entry name" value="IONOTROPIC RECEPTOR 20A-RELATED"/>
    <property type="match status" value="1"/>
</dbReference>
<dbReference type="EMBL" id="OU963866">
    <property type="protein sequence ID" value="CAH0390702.1"/>
    <property type="molecule type" value="Genomic_DNA"/>
</dbReference>
<keyword evidence="4 9" id="KW-0812">Transmembrane</keyword>
<evidence type="ECO:0000256" key="1">
    <source>
        <dbReference type="ARBA" id="ARBA00004651"/>
    </source>
</evidence>
<dbReference type="InterPro" id="IPR052192">
    <property type="entry name" value="Insect_Ionotropic_Sensory_Rcpt"/>
</dbReference>
<dbReference type="Gene3D" id="1.10.287.70">
    <property type="match status" value="1"/>
</dbReference>
<keyword evidence="6 9" id="KW-0472">Membrane</keyword>
<dbReference type="GO" id="GO:0015276">
    <property type="term" value="F:ligand-gated monoatomic ion channel activity"/>
    <property type="evidence" value="ECO:0007669"/>
    <property type="project" value="InterPro"/>
</dbReference>
<evidence type="ECO:0000259" key="10">
    <source>
        <dbReference type="Pfam" id="PF00060"/>
    </source>
</evidence>
<dbReference type="GO" id="GO:0005886">
    <property type="term" value="C:plasma membrane"/>
    <property type="evidence" value="ECO:0007669"/>
    <property type="project" value="UniProtKB-SubCell"/>
</dbReference>
<evidence type="ECO:0000256" key="7">
    <source>
        <dbReference type="ARBA" id="ARBA00023170"/>
    </source>
</evidence>
<evidence type="ECO:0000256" key="9">
    <source>
        <dbReference type="SAM" id="Phobius"/>
    </source>
</evidence>
<comment type="similarity">
    <text evidence="2">Belongs to the glutamate-gated ion channel (TC 1.A.10.1) family.</text>
</comment>
<evidence type="ECO:0000256" key="2">
    <source>
        <dbReference type="ARBA" id="ARBA00008685"/>
    </source>
</evidence>
<comment type="subcellular location">
    <subcellularLocation>
        <location evidence="1">Cell membrane</location>
        <topology evidence="1">Multi-pass membrane protein</topology>
    </subcellularLocation>
</comment>
<evidence type="ECO:0000313" key="12">
    <source>
        <dbReference type="Proteomes" id="UP001152759"/>
    </source>
</evidence>
<feature type="transmembrane region" description="Helical" evidence="9">
    <location>
        <begin position="185"/>
        <end position="208"/>
    </location>
</feature>
<evidence type="ECO:0000256" key="8">
    <source>
        <dbReference type="ARBA" id="ARBA00023180"/>
    </source>
</evidence>
<evidence type="ECO:0000256" key="3">
    <source>
        <dbReference type="ARBA" id="ARBA00022475"/>
    </source>
</evidence>
<evidence type="ECO:0000256" key="4">
    <source>
        <dbReference type="ARBA" id="ARBA00022692"/>
    </source>
</evidence>
<dbReference type="Pfam" id="PF00060">
    <property type="entry name" value="Lig_chan"/>
    <property type="match status" value="1"/>
</dbReference>
<gene>
    <name evidence="11" type="ORF">BEMITA_LOCUS9404</name>
</gene>
<organism evidence="11 12">
    <name type="scientific">Bemisia tabaci</name>
    <name type="common">Sweetpotato whitefly</name>
    <name type="synonym">Aleurodes tabaci</name>
    <dbReference type="NCBI Taxonomy" id="7038"/>
    <lineage>
        <taxon>Eukaryota</taxon>
        <taxon>Metazoa</taxon>
        <taxon>Ecdysozoa</taxon>
        <taxon>Arthropoda</taxon>
        <taxon>Hexapoda</taxon>
        <taxon>Insecta</taxon>
        <taxon>Pterygota</taxon>
        <taxon>Neoptera</taxon>
        <taxon>Paraneoptera</taxon>
        <taxon>Hemiptera</taxon>
        <taxon>Sternorrhyncha</taxon>
        <taxon>Aleyrodoidea</taxon>
        <taxon>Aleyrodidae</taxon>
        <taxon>Aleyrodinae</taxon>
        <taxon>Bemisia</taxon>
    </lineage>
</organism>
<dbReference type="InterPro" id="IPR001320">
    <property type="entry name" value="Iontro_rcpt_C"/>
</dbReference>
<feature type="domain" description="Ionotropic glutamate receptor C-terminal" evidence="10">
    <location>
        <begin position="192"/>
        <end position="438"/>
    </location>
</feature>
<feature type="transmembrane region" description="Helical" evidence="9">
    <location>
        <begin position="447"/>
        <end position="471"/>
    </location>
</feature>
<keyword evidence="5 9" id="KW-1133">Transmembrane helix</keyword>
<keyword evidence="8" id="KW-0325">Glycoprotein</keyword>
<name>A0A9P0ADA4_BEMTA</name>
<feature type="transmembrane region" description="Helical" evidence="9">
    <location>
        <begin position="259"/>
        <end position="282"/>
    </location>
</feature>
<dbReference type="AlphaFoldDB" id="A0A9P0ADA4"/>
<evidence type="ECO:0000313" key="11">
    <source>
        <dbReference type="EMBL" id="CAH0390702.1"/>
    </source>
</evidence>
<dbReference type="PANTHER" id="PTHR42643:SF33">
    <property type="entry name" value="GLUTAMATE RECEPTOR 2-LIKE PROTEIN"/>
    <property type="match status" value="1"/>
</dbReference>
<reference evidence="11" key="1">
    <citation type="submission" date="2021-12" db="EMBL/GenBank/DDBJ databases">
        <authorList>
            <person name="King R."/>
        </authorList>
    </citation>
    <scope>NUCLEOTIDE SEQUENCE</scope>
</reference>
<keyword evidence="12" id="KW-1185">Reference proteome</keyword>
<dbReference type="GO" id="GO:0050906">
    <property type="term" value="P:detection of stimulus involved in sensory perception"/>
    <property type="evidence" value="ECO:0007669"/>
    <property type="project" value="UniProtKB-ARBA"/>
</dbReference>
<protein>
    <recommendedName>
        <fullName evidence="10">Ionotropic glutamate receptor C-terminal domain-containing protein</fullName>
    </recommendedName>
</protein>
<accession>A0A9P0ADA4</accession>